<keyword evidence="6" id="KW-1185">Reference proteome</keyword>
<keyword evidence="2" id="KW-0119">Carbohydrate metabolism</keyword>
<keyword evidence="2" id="KW-0313">Glucose metabolism</keyword>
<dbReference type="Proteomes" id="UP001606300">
    <property type="component" value="Unassembled WGS sequence"/>
</dbReference>
<organism evidence="5 6">
    <name type="scientific">Pelomonas dachongensis</name>
    <dbReference type="NCBI Taxonomy" id="3299029"/>
    <lineage>
        <taxon>Bacteria</taxon>
        <taxon>Pseudomonadati</taxon>
        <taxon>Pseudomonadota</taxon>
        <taxon>Betaproteobacteria</taxon>
        <taxon>Burkholderiales</taxon>
        <taxon>Sphaerotilaceae</taxon>
        <taxon>Roseateles</taxon>
    </lineage>
</organism>
<evidence type="ECO:0000256" key="3">
    <source>
        <dbReference type="SAM" id="MobiDB-lite"/>
    </source>
</evidence>
<dbReference type="Pfam" id="PF10282">
    <property type="entry name" value="Lactonase"/>
    <property type="match status" value="1"/>
</dbReference>
<accession>A0ABW7ER20</accession>
<dbReference type="PANTHER" id="PTHR30344:SF1">
    <property type="entry name" value="6-PHOSPHOGLUCONOLACTONASE"/>
    <property type="match status" value="1"/>
</dbReference>
<sequence>MQRRHLLQLATSSALMPSAMASSTPCHLHVGSYAPQGQGIYRFAISADGDLKPLGVTADAGSPSWLVAHAGRVYAAEEGADHIAVYTPDSGGALRLLHREPSGGKGPVHLSVGAGRVWVAHYGDSRFAALPVQAEGGLGTAVTWRSCDADCSPGPTKPLKAPPGSQASSGHEAPHAHAIQLSPDGRWIVGTDLGRDRLLVWPLTDAAPKTLVHELVLSAGSGPRHFVFHPQDAGLVYVLQEESSTLSTVALTAGGPQLLDEISVLPAGFEGTSYASDLLVAPGGRHLYALGRLHDSIGVLSLDKPRAPRLLDHHWVHGNYPRSACIAGSWMYVCNQRSDQLSHFDVSRPEAPRFTGRQTGVPSPAGACWL</sequence>
<feature type="signal peptide" evidence="4">
    <location>
        <begin position="1"/>
        <end position="21"/>
    </location>
</feature>
<dbReference type="InterPro" id="IPR019405">
    <property type="entry name" value="Lactonase_7-beta_prop"/>
</dbReference>
<dbReference type="PANTHER" id="PTHR30344">
    <property type="entry name" value="6-PHOSPHOGLUCONOLACTONASE-RELATED"/>
    <property type="match status" value="1"/>
</dbReference>
<protein>
    <submittedName>
        <fullName evidence="5">Lactonase family protein</fullName>
    </submittedName>
</protein>
<evidence type="ECO:0000313" key="5">
    <source>
        <dbReference type="EMBL" id="MFG6415934.1"/>
    </source>
</evidence>
<dbReference type="EMBL" id="JBIGHY010000007">
    <property type="protein sequence ID" value="MFG6415934.1"/>
    <property type="molecule type" value="Genomic_DNA"/>
</dbReference>
<comment type="caution">
    <text evidence="5">The sequence shown here is derived from an EMBL/GenBank/DDBJ whole genome shotgun (WGS) entry which is preliminary data.</text>
</comment>
<feature type="region of interest" description="Disordered" evidence="3">
    <location>
        <begin position="153"/>
        <end position="175"/>
    </location>
</feature>
<dbReference type="InterPro" id="IPR050282">
    <property type="entry name" value="Cycloisomerase_2"/>
</dbReference>
<dbReference type="RefSeq" id="WP_394472003.1">
    <property type="nucleotide sequence ID" value="NZ_JBIGHY010000007.1"/>
</dbReference>
<dbReference type="SUPFAM" id="SSF51004">
    <property type="entry name" value="C-terminal (heme d1) domain of cytochrome cd1-nitrite reductase"/>
    <property type="match status" value="1"/>
</dbReference>
<evidence type="ECO:0000256" key="1">
    <source>
        <dbReference type="ARBA" id="ARBA00005564"/>
    </source>
</evidence>
<comment type="similarity">
    <text evidence="1">Belongs to the cycloisomerase 2 family.</text>
</comment>
<gene>
    <name evidence="5" type="ORF">ACG02S_18730</name>
</gene>
<reference evidence="5 6" key="1">
    <citation type="submission" date="2024-09" db="EMBL/GenBank/DDBJ databases">
        <title>Novel species of the genus Pelomonas and Roseateles isolated from streams.</title>
        <authorList>
            <person name="Lu H."/>
        </authorList>
    </citation>
    <scope>NUCLEOTIDE SEQUENCE [LARGE SCALE GENOMIC DNA]</scope>
    <source>
        <strain evidence="5 6">DC23W</strain>
    </source>
</reference>
<keyword evidence="4" id="KW-0732">Signal</keyword>
<dbReference type="InterPro" id="IPR011048">
    <property type="entry name" value="Haem_d1_sf"/>
</dbReference>
<feature type="chain" id="PRO_5047345654" evidence="4">
    <location>
        <begin position="22"/>
        <end position="370"/>
    </location>
</feature>
<name>A0ABW7ER20_9BURK</name>
<proteinExistence type="inferred from homology"/>
<dbReference type="InterPro" id="IPR015943">
    <property type="entry name" value="WD40/YVTN_repeat-like_dom_sf"/>
</dbReference>
<evidence type="ECO:0000256" key="4">
    <source>
        <dbReference type="SAM" id="SignalP"/>
    </source>
</evidence>
<dbReference type="Gene3D" id="2.130.10.10">
    <property type="entry name" value="YVTN repeat-like/Quinoprotein amine dehydrogenase"/>
    <property type="match status" value="1"/>
</dbReference>
<evidence type="ECO:0000256" key="2">
    <source>
        <dbReference type="ARBA" id="ARBA00022526"/>
    </source>
</evidence>
<evidence type="ECO:0000313" key="6">
    <source>
        <dbReference type="Proteomes" id="UP001606300"/>
    </source>
</evidence>